<dbReference type="PROSITE" id="PS51462">
    <property type="entry name" value="NUDIX"/>
    <property type="match status" value="1"/>
</dbReference>
<gene>
    <name evidence="3" type="ORF">P3F81_07905</name>
</gene>
<sequence length="189" mass="21569">MQFIKELHHYLPINEQEISDKKAMSLMIEKFPDTILLRDNTLAHIAVSGFIVNQTYDKTLMIHHNIYQSWGWTGGHADGDSNLLQVAIKEAKEETGISQAAPLTNSLAGIDILPVFSHMKQGKFVNTHLHLCFSYLLLADESETLQYKPDENSGVKWLPFSQISNYCSEAHMIPVYEKLIQKVKYYANK</sequence>
<feature type="domain" description="Nudix hydrolase" evidence="2">
    <location>
        <begin position="42"/>
        <end position="181"/>
    </location>
</feature>
<name>A0A9Y2ES16_9FIRM</name>
<reference evidence="3" key="1">
    <citation type="submission" date="2023-03" db="EMBL/GenBank/DDBJ databases">
        <title>Selenobaculum gbiensis gen. nov. sp. nov., a new bacterium isolated from the gut microbiota of IBD patient.</title>
        <authorList>
            <person name="Yeo S."/>
            <person name="Park H."/>
            <person name="Huh C.S."/>
        </authorList>
    </citation>
    <scope>NUCLEOTIDE SEQUENCE</scope>
    <source>
        <strain evidence="3">ICN-92133</strain>
    </source>
</reference>
<comment type="similarity">
    <text evidence="1">Belongs to the Nudix hydrolase family.</text>
</comment>
<keyword evidence="3" id="KW-0378">Hydrolase</keyword>
<evidence type="ECO:0000313" key="3">
    <source>
        <dbReference type="EMBL" id="WIW69841.1"/>
    </source>
</evidence>
<proteinExistence type="inferred from homology"/>
<accession>A0A9Y2ES16</accession>
<dbReference type="InterPro" id="IPR000086">
    <property type="entry name" value="NUDIX_hydrolase_dom"/>
</dbReference>
<dbReference type="EMBL" id="CP120678">
    <property type="protein sequence ID" value="WIW69841.1"/>
    <property type="molecule type" value="Genomic_DNA"/>
</dbReference>
<dbReference type="CDD" id="cd03674">
    <property type="entry name" value="NUDIX_Hydrolase"/>
    <property type="match status" value="1"/>
</dbReference>
<protein>
    <submittedName>
        <fullName evidence="3">NUDIX hydrolase</fullName>
    </submittedName>
</protein>
<dbReference type="PANTHER" id="PTHR43736:SF1">
    <property type="entry name" value="DIHYDRONEOPTERIN TRIPHOSPHATE DIPHOSPHATASE"/>
    <property type="match status" value="1"/>
</dbReference>
<evidence type="ECO:0000256" key="1">
    <source>
        <dbReference type="ARBA" id="ARBA00005582"/>
    </source>
</evidence>
<dbReference type="PANTHER" id="PTHR43736">
    <property type="entry name" value="ADP-RIBOSE PYROPHOSPHATASE"/>
    <property type="match status" value="1"/>
</dbReference>
<dbReference type="RefSeq" id="WP_147669841.1">
    <property type="nucleotide sequence ID" value="NZ_CP120678.1"/>
</dbReference>
<dbReference type="KEGG" id="sgbi:P3F81_07905"/>
<evidence type="ECO:0000313" key="4">
    <source>
        <dbReference type="Proteomes" id="UP001243623"/>
    </source>
</evidence>
<dbReference type="AlphaFoldDB" id="A0A9Y2ES16"/>
<organism evidence="3 4">
    <name type="scientific">Selenobaculum gibii</name>
    <dbReference type="NCBI Taxonomy" id="3054208"/>
    <lineage>
        <taxon>Bacteria</taxon>
        <taxon>Bacillati</taxon>
        <taxon>Bacillota</taxon>
        <taxon>Negativicutes</taxon>
        <taxon>Selenomonadales</taxon>
        <taxon>Selenomonadaceae</taxon>
        <taxon>Selenobaculum</taxon>
    </lineage>
</organism>
<dbReference type="Gene3D" id="3.90.79.10">
    <property type="entry name" value="Nucleoside Triphosphate Pyrophosphohydrolase"/>
    <property type="match status" value="1"/>
</dbReference>
<evidence type="ECO:0000259" key="2">
    <source>
        <dbReference type="PROSITE" id="PS51462"/>
    </source>
</evidence>
<keyword evidence="4" id="KW-1185">Reference proteome</keyword>
<dbReference type="Proteomes" id="UP001243623">
    <property type="component" value="Chromosome"/>
</dbReference>
<dbReference type="Pfam" id="PF00293">
    <property type="entry name" value="NUDIX"/>
    <property type="match status" value="1"/>
</dbReference>
<dbReference type="SUPFAM" id="SSF55811">
    <property type="entry name" value="Nudix"/>
    <property type="match status" value="1"/>
</dbReference>
<dbReference type="InterPro" id="IPR015797">
    <property type="entry name" value="NUDIX_hydrolase-like_dom_sf"/>
</dbReference>
<dbReference type="GO" id="GO:0016787">
    <property type="term" value="F:hydrolase activity"/>
    <property type="evidence" value="ECO:0007669"/>
    <property type="project" value="UniProtKB-KW"/>
</dbReference>